<evidence type="ECO:0000313" key="2">
    <source>
        <dbReference type="Proteomes" id="UP000235023"/>
    </source>
</evidence>
<protein>
    <recommendedName>
        <fullName evidence="3">Aminoglycoside phosphotransferase domain-containing protein</fullName>
    </recommendedName>
</protein>
<organism evidence="1 2">
    <name type="scientific">Aspergillus taichungensis</name>
    <dbReference type="NCBI Taxonomy" id="482145"/>
    <lineage>
        <taxon>Eukaryota</taxon>
        <taxon>Fungi</taxon>
        <taxon>Dikarya</taxon>
        <taxon>Ascomycota</taxon>
        <taxon>Pezizomycotina</taxon>
        <taxon>Eurotiomycetes</taxon>
        <taxon>Eurotiomycetidae</taxon>
        <taxon>Eurotiales</taxon>
        <taxon>Aspergillaceae</taxon>
        <taxon>Aspergillus</taxon>
        <taxon>Aspergillus subgen. Circumdati</taxon>
    </lineage>
</organism>
<sequence>MTNSLDMLCEAASRLRLGIPCVLADENPCLGGSHRVFKIIFEDSVQWAARASDDSLNWENELRAVRQFRHIKKQRPKLKAPDLFVDKEYPVVYSEWKSCLYSTWLTESLDRGLWRTLKGTARWGNVINFLIMRSMIPDHAAEYDGYSSISFAHGDLHACNIMKSEEFHLTG</sequence>
<accession>A0A2J5HRD6</accession>
<dbReference type="EMBL" id="KZ559554">
    <property type="protein sequence ID" value="PLN79859.1"/>
    <property type="molecule type" value="Genomic_DNA"/>
</dbReference>
<dbReference type="AlphaFoldDB" id="A0A2J5HRD6"/>
<gene>
    <name evidence="1" type="ORF">BDW42DRAFT_186449</name>
</gene>
<name>A0A2J5HRD6_9EURO</name>
<evidence type="ECO:0000313" key="1">
    <source>
        <dbReference type="EMBL" id="PLN79859.1"/>
    </source>
</evidence>
<proteinExistence type="predicted"/>
<dbReference type="Proteomes" id="UP000235023">
    <property type="component" value="Unassembled WGS sequence"/>
</dbReference>
<keyword evidence="2" id="KW-1185">Reference proteome</keyword>
<reference evidence="2" key="1">
    <citation type="submission" date="2017-12" db="EMBL/GenBank/DDBJ databases">
        <authorList>
            <consortium name="DOE Joint Genome Institute"/>
            <person name="Mondo S.J."/>
            <person name="Kjaerbolling I."/>
            <person name="Vesth T.C."/>
            <person name="Frisvad J.C."/>
            <person name="Nybo J.L."/>
            <person name="Theobald S."/>
            <person name="Kuo A."/>
            <person name="Bowyer P."/>
            <person name="Matsuda Y."/>
            <person name="Lyhne E.K."/>
            <person name="Kogle M.E."/>
            <person name="Clum A."/>
            <person name="Lipzen A."/>
            <person name="Salamov A."/>
            <person name="Ngan C.Y."/>
            <person name="Daum C."/>
            <person name="Chiniquy J."/>
            <person name="Barry K."/>
            <person name="LaButti K."/>
            <person name="Haridas S."/>
            <person name="Simmons B.A."/>
            <person name="Magnuson J.K."/>
            <person name="Mortensen U.H."/>
            <person name="Larsen T.O."/>
            <person name="Grigoriev I.V."/>
            <person name="Baker S.E."/>
            <person name="Andersen M.R."/>
            <person name="Nordberg H.P."/>
            <person name="Cantor M.N."/>
            <person name="Hua S.X."/>
        </authorList>
    </citation>
    <scope>NUCLEOTIDE SEQUENCE [LARGE SCALE GENOMIC DNA]</scope>
    <source>
        <strain evidence="2">IBT 19404</strain>
    </source>
</reference>
<dbReference type="OrthoDB" id="2906425at2759"/>
<evidence type="ECO:0008006" key="3">
    <source>
        <dbReference type="Google" id="ProtNLM"/>
    </source>
</evidence>